<keyword evidence="4" id="KW-1185">Reference proteome</keyword>
<evidence type="ECO:0000259" key="2">
    <source>
        <dbReference type="Pfam" id="PF06722"/>
    </source>
</evidence>
<dbReference type="CDD" id="cd03784">
    <property type="entry name" value="GT1_Gtf-like"/>
    <property type="match status" value="1"/>
</dbReference>
<sequence length="424" mass="45695">MPSRHIVFATAGSLGDLYPFLALGGELQRRAHRVSIATSANHRDAVLAAGLGFRHMRPDPENTAAFHARFMHPKTGGEFAYRHHLAPAVRDSYADLARATADADLLVSQSLMALAAPLLAARTGIPWISAVFQPMTLFSLHDQPNYLPSPLLRWLCGRSPALHARVFHYVRLHTAQWVKPVLDLRSELGIAGREHPMYEGQHSPRRVLAMFSPLFGSPRPDWPASAVQTGNAVYGESRRERVPALNEFLARGGPPLAVFTLSGSASNDAGDFYREGLAAAGMLGMRALLVASGLAATSPLPDPLPDWALRVDYAPFEDVFPHAAVVVHAGGIGTVFKALQAGVPQVLVPHAHDQLDNALRMARLGAAEVIGGRRTGRRSLARALRSVLRSEGMGRRAAELALAARQEDGVGRACDVIESELAHA</sequence>
<dbReference type="PANTHER" id="PTHR48050">
    <property type="entry name" value="STEROL 3-BETA-GLUCOSYLTRANSFERASE"/>
    <property type="match status" value="1"/>
</dbReference>
<evidence type="ECO:0000313" key="3">
    <source>
        <dbReference type="EMBL" id="GIZ52722.1"/>
    </source>
</evidence>
<proteinExistence type="predicted"/>
<gene>
    <name evidence="3" type="primary">rhlB</name>
    <name evidence="3" type="ORF">NCCP691_27360</name>
</gene>
<dbReference type="InterPro" id="IPR010610">
    <property type="entry name" value="EryCIII-like_C"/>
</dbReference>
<dbReference type="PANTHER" id="PTHR48050:SF13">
    <property type="entry name" value="STEROL 3-BETA-GLUCOSYLTRANSFERASE UGT80A2"/>
    <property type="match status" value="1"/>
</dbReference>
<evidence type="ECO:0000259" key="1">
    <source>
        <dbReference type="Pfam" id="PF03033"/>
    </source>
</evidence>
<dbReference type="InterPro" id="IPR004276">
    <property type="entry name" value="GlycoTrans_28_N"/>
</dbReference>
<organism evidence="3 4">
    <name type="scientific">Noviherbaspirillum aridicola</name>
    <dbReference type="NCBI Taxonomy" id="2849687"/>
    <lineage>
        <taxon>Bacteria</taxon>
        <taxon>Pseudomonadati</taxon>
        <taxon>Pseudomonadota</taxon>
        <taxon>Betaproteobacteria</taxon>
        <taxon>Burkholderiales</taxon>
        <taxon>Oxalobacteraceae</taxon>
        <taxon>Noviherbaspirillum</taxon>
    </lineage>
</organism>
<dbReference type="SUPFAM" id="SSF53756">
    <property type="entry name" value="UDP-Glycosyltransferase/glycogen phosphorylase"/>
    <property type="match status" value="1"/>
</dbReference>
<dbReference type="InterPro" id="IPR002213">
    <property type="entry name" value="UDP_glucos_trans"/>
</dbReference>
<reference evidence="3 4" key="1">
    <citation type="journal article" date="2022" name="Int. J. Syst. Evol. Microbiol.">
        <title>Noviherbaspirillum aridicola sp. nov., isolated from an arid soil in Pakistan.</title>
        <authorList>
            <person name="Khan I.U."/>
            <person name="Saqib M."/>
            <person name="Amin A."/>
            <person name="Hussain F."/>
            <person name="Li L."/>
            <person name="Liu Y.H."/>
            <person name="Fang B.Z."/>
            <person name="Ahmed I."/>
            <person name="Li W.J."/>
        </authorList>
    </citation>
    <scope>NUCLEOTIDE SEQUENCE [LARGE SCALE GENOMIC DNA]</scope>
    <source>
        <strain evidence="3 4">NCCP-691</strain>
    </source>
</reference>
<dbReference type="EMBL" id="BPMK01000012">
    <property type="protein sequence ID" value="GIZ52722.1"/>
    <property type="molecule type" value="Genomic_DNA"/>
</dbReference>
<feature type="domain" description="Erythromycin biosynthesis protein CIII-like C-terminal" evidence="2">
    <location>
        <begin position="303"/>
        <end position="401"/>
    </location>
</feature>
<evidence type="ECO:0000313" key="4">
    <source>
        <dbReference type="Proteomes" id="UP000887222"/>
    </source>
</evidence>
<dbReference type="Pfam" id="PF06722">
    <property type="entry name" value="EryCIII-like_C"/>
    <property type="match status" value="1"/>
</dbReference>
<feature type="domain" description="Glycosyltransferase family 28 N-terminal" evidence="1">
    <location>
        <begin position="6"/>
        <end position="68"/>
    </location>
</feature>
<dbReference type="Gene3D" id="3.40.50.2000">
    <property type="entry name" value="Glycogen Phosphorylase B"/>
    <property type="match status" value="2"/>
</dbReference>
<dbReference type="Proteomes" id="UP000887222">
    <property type="component" value="Unassembled WGS sequence"/>
</dbReference>
<accession>A0ABQ4Q677</accession>
<dbReference type="RefSeq" id="WP_220809150.1">
    <property type="nucleotide sequence ID" value="NZ_BPMK01000012.1"/>
</dbReference>
<dbReference type="Pfam" id="PF03033">
    <property type="entry name" value="Glyco_transf_28"/>
    <property type="match status" value="1"/>
</dbReference>
<comment type="caution">
    <text evidence="3">The sequence shown here is derived from an EMBL/GenBank/DDBJ whole genome shotgun (WGS) entry which is preliminary data.</text>
</comment>
<name>A0ABQ4Q677_9BURK</name>
<protein>
    <submittedName>
        <fullName evidence="3">Rhamnosyltransferase subunit B</fullName>
    </submittedName>
</protein>
<dbReference type="InterPro" id="IPR050426">
    <property type="entry name" value="Glycosyltransferase_28"/>
</dbReference>